<dbReference type="SMART" id="SM00089">
    <property type="entry name" value="PKD"/>
    <property type="match status" value="1"/>
</dbReference>
<organism evidence="2 3">
    <name type="scientific">Parvicella tangerina</name>
    <dbReference type="NCBI Taxonomy" id="2829795"/>
    <lineage>
        <taxon>Bacteria</taxon>
        <taxon>Pseudomonadati</taxon>
        <taxon>Bacteroidota</taxon>
        <taxon>Flavobacteriia</taxon>
        <taxon>Flavobacteriales</taxon>
        <taxon>Parvicellaceae</taxon>
        <taxon>Parvicella</taxon>
    </lineage>
</organism>
<keyword evidence="3" id="KW-1185">Reference proteome</keyword>
<dbReference type="SUPFAM" id="SSF49299">
    <property type="entry name" value="PKD domain"/>
    <property type="match status" value="1"/>
</dbReference>
<dbReference type="Gene3D" id="3.40.50.1110">
    <property type="entry name" value="SGNH hydrolase"/>
    <property type="match status" value="1"/>
</dbReference>
<accession>A0A916NPF5</accession>
<dbReference type="KEGG" id="ptan:CRYO30217_00139"/>
<evidence type="ECO:0000313" key="2">
    <source>
        <dbReference type="EMBL" id="CAG5076565.1"/>
    </source>
</evidence>
<name>A0A916NPF5_9FLAO</name>
<dbReference type="InterPro" id="IPR013783">
    <property type="entry name" value="Ig-like_fold"/>
</dbReference>
<dbReference type="EMBL" id="OU015584">
    <property type="protein sequence ID" value="CAG5076565.1"/>
    <property type="molecule type" value="Genomic_DNA"/>
</dbReference>
<dbReference type="Pfam" id="PF18911">
    <property type="entry name" value="PKD_4"/>
    <property type="match status" value="1"/>
</dbReference>
<dbReference type="CDD" id="cd00146">
    <property type="entry name" value="PKD"/>
    <property type="match status" value="1"/>
</dbReference>
<dbReference type="InterPro" id="IPR035986">
    <property type="entry name" value="PKD_dom_sf"/>
</dbReference>
<reference evidence="2" key="1">
    <citation type="submission" date="2021-04" db="EMBL/GenBank/DDBJ databases">
        <authorList>
            <person name="Rodrigo-Torres L."/>
            <person name="Arahal R. D."/>
            <person name="Lucena T."/>
        </authorList>
    </citation>
    <scope>NUCLEOTIDE SEQUENCE</scope>
    <source>
        <strain evidence="2">AS29M-1</strain>
    </source>
</reference>
<protein>
    <recommendedName>
        <fullName evidence="1">PKD domain-containing protein</fullName>
    </recommendedName>
</protein>
<dbReference type="GO" id="GO:0016788">
    <property type="term" value="F:hydrolase activity, acting on ester bonds"/>
    <property type="evidence" value="ECO:0007669"/>
    <property type="project" value="UniProtKB-ARBA"/>
</dbReference>
<gene>
    <name evidence="2" type="ORF">CRYO30217_00139</name>
</gene>
<feature type="domain" description="PKD" evidence="1">
    <location>
        <begin position="278"/>
        <end position="338"/>
    </location>
</feature>
<dbReference type="InterPro" id="IPR022409">
    <property type="entry name" value="PKD/Chitinase_dom"/>
</dbReference>
<dbReference type="AlphaFoldDB" id="A0A916NPF5"/>
<evidence type="ECO:0000313" key="3">
    <source>
        <dbReference type="Proteomes" id="UP000683507"/>
    </source>
</evidence>
<sequence>MNKSIIVILLLMSTQSIVGQSTKNVLFLGNSYTGENNLPTLTQNLATSLGDNLSVDSNTPGGHTFNGHSTNSTSLSKIAQGGWDFVILQEQSQIPSFPPSQVATDCYPYAEILVDSIRSADPCTIPLFYMTWGRENGDQTNCASYPPLCTYDGMQDRLRNSYLEMGFDNEAEVSPVGATWQYVRDNHPSIDLYSSDGSHPSIYGSYLAACVHYASIFKKSPVGASFTSTLSASDALILQTAAEMVVIDSMENWNFGVRDVTAAFSSSITDFDAIFDYSGNNGTDFSWDFGDGNSSSLENPSNAYLTNGTYTVELIATDGCTSDTSMADVVIAVSTANVTDLEVISSVEQYNGRCVVRFSELKHGTYYLYSAEGKLIKHKVFNGEQISLDLPNTYQYYILTIQSEHLTQSVKLVR</sequence>
<proteinExistence type="predicted"/>
<dbReference type="RefSeq" id="WP_258540384.1">
    <property type="nucleotide sequence ID" value="NZ_OU015584.1"/>
</dbReference>
<dbReference type="SUPFAM" id="SSF52266">
    <property type="entry name" value="SGNH hydrolase"/>
    <property type="match status" value="1"/>
</dbReference>
<dbReference type="Proteomes" id="UP000683507">
    <property type="component" value="Chromosome"/>
</dbReference>
<dbReference type="PROSITE" id="PS50093">
    <property type="entry name" value="PKD"/>
    <property type="match status" value="1"/>
</dbReference>
<evidence type="ECO:0000259" key="1">
    <source>
        <dbReference type="PROSITE" id="PS50093"/>
    </source>
</evidence>
<dbReference type="InterPro" id="IPR036514">
    <property type="entry name" value="SGNH_hydro_sf"/>
</dbReference>
<dbReference type="InterPro" id="IPR000601">
    <property type="entry name" value="PKD_dom"/>
</dbReference>
<dbReference type="Gene3D" id="2.60.40.10">
    <property type="entry name" value="Immunoglobulins"/>
    <property type="match status" value="1"/>
</dbReference>